<protein>
    <submittedName>
        <fullName evidence="1">Uncharacterized protein</fullName>
    </submittedName>
</protein>
<organism evidence="1">
    <name type="scientific">Podoviridae sp. ctNY03</name>
    <dbReference type="NCBI Taxonomy" id="2823558"/>
    <lineage>
        <taxon>Viruses</taxon>
        <taxon>Duplodnaviria</taxon>
        <taxon>Heunggongvirae</taxon>
        <taxon>Uroviricota</taxon>
        <taxon>Caudoviricetes</taxon>
    </lineage>
</organism>
<sequence>MVQSLSETLDPGLSYWLAYDESLEPHMFRVIKYMTTFETFWSTEYGSVSFRQENHYRTASIKPKGRKPTTVIYGEDEEVSEQELLSLLIFWTAKPLFLAVPAPDKTEEQDKQETLF</sequence>
<dbReference type="EMBL" id="BK014666">
    <property type="protein sequence ID" value="DAD67004.1"/>
    <property type="molecule type" value="Genomic_DNA"/>
</dbReference>
<proteinExistence type="predicted"/>
<evidence type="ECO:0000313" key="1">
    <source>
        <dbReference type="EMBL" id="DAD67004.1"/>
    </source>
</evidence>
<accession>A0A8S5LAG9</accession>
<name>A0A8S5LAG9_9CAUD</name>
<reference evidence="1" key="1">
    <citation type="journal article" date="2021" name="Proc. Natl. Acad. Sci. U.S.A.">
        <title>A Catalog of Tens of Thousands of Viruses from Human Metagenomes Reveals Hidden Associations with Chronic Diseases.</title>
        <authorList>
            <person name="Tisza M.J."/>
            <person name="Buck C.B."/>
        </authorList>
    </citation>
    <scope>NUCLEOTIDE SEQUENCE</scope>
    <source>
        <strain evidence="1">CtNY03</strain>
    </source>
</reference>